<evidence type="ECO:0008006" key="5">
    <source>
        <dbReference type="Google" id="ProtNLM"/>
    </source>
</evidence>
<reference evidence="3" key="1">
    <citation type="submission" date="2021-02" db="EMBL/GenBank/DDBJ databases">
        <authorList>
            <person name="Nowell W R."/>
        </authorList>
    </citation>
    <scope>NUCLEOTIDE SEQUENCE</scope>
    <source>
        <strain evidence="3">Ploen Becks lab</strain>
    </source>
</reference>
<accession>A0A813WZI3</accession>
<name>A0A813WZI3_9BILA</name>
<keyword evidence="2" id="KW-0472">Membrane</keyword>
<keyword evidence="2" id="KW-0812">Transmembrane</keyword>
<dbReference type="Proteomes" id="UP000663879">
    <property type="component" value="Unassembled WGS sequence"/>
</dbReference>
<evidence type="ECO:0000313" key="4">
    <source>
        <dbReference type="Proteomes" id="UP000663879"/>
    </source>
</evidence>
<feature type="region of interest" description="Disordered" evidence="1">
    <location>
        <begin position="1"/>
        <end position="36"/>
    </location>
</feature>
<evidence type="ECO:0000256" key="1">
    <source>
        <dbReference type="SAM" id="MobiDB-lite"/>
    </source>
</evidence>
<gene>
    <name evidence="3" type="ORF">OXX778_LOCUS9664</name>
</gene>
<dbReference type="AlphaFoldDB" id="A0A813WZI3"/>
<sequence length="591" mass="66660">TSSTSSSSTTTTSSDTSYSTSSRQSFSTTFSPSSSLTTSTVLTSLSSSSSISTLDFLSTPSVEGCYVTADCQNTLNGGFCNTLDRQSALSVPLNMLVLIPINIACDIFDGIYGSYETTFTIVINEIAGNTPNPPFPFLFSQISRLLFYDKPINKPSRKTCGSKRIRSRFNFPRFVRQADSSDLETEEFKNFQELEKYCGNTNQTNFNISRCYNRFLVEYTLNFNETNMTSLAESEIRKFSSKFIDNLNENINNNLVFFKLNSTNKISNETQVVYIEISEKSTICSNVTDCDNQTLTALIKNKKGELKQEFIENSNAPSQITATDQLICNFEENDCSFENRKCSIRFNQRACECHNGFYELNKNSDCIKCTKSCLNNGICALKNFVEYCYCTSYFFGDICQINGLVILAVGIILIVLSFLTSIILWICFVYRNKKKSKITDIKNTNNQKYETDIKKVESSEEFDKDKFFETLSPNDDMQVFDAEWDKFTTDDDINWDIIFGKNADLDSLENAEDLGAINPAFLTRTSNLMIPRAKLNGNKDLFGTDISSTLKSQISLPGPTDWSDFKGIPRAWLPIHSPSDNYESDHGDAYF</sequence>
<dbReference type="OrthoDB" id="10580217at2759"/>
<proteinExistence type="predicted"/>
<feature type="non-terminal residue" evidence="3">
    <location>
        <position position="591"/>
    </location>
</feature>
<organism evidence="3 4">
    <name type="scientific">Brachionus calyciflorus</name>
    <dbReference type="NCBI Taxonomy" id="104777"/>
    <lineage>
        <taxon>Eukaryota</taxon>
        <taxon>Metazoa</taxon>
        <taxon>Spiralia</taxon>
        <taxon>Gnathifera</taxon>
        <taxon>Rotifera</taxon>
        <taxon>Eurotatoria</taxon>
        <taxon>Monogononta</taxon>
        <taxon>Pseudotrocha</taxon>
        <taxon>Ploima</taxon>
        <taxon>Brachionidae</taxon>
        <taxon>Brachionus</taxon>
    </lineage>
</organism>
<keyword evidence="2" id="KW-1133">Transmembrane helix</keyword>
<feature type="transmembrane region" description="Helical" evidence="2">
    <location>
        <begin position="404"/>
        <end position="430"/>
    </location>
</feature>
<protein>
    <recommendedName>
        <fullName evidence="5">EGF-like domain-containing protein</fullName>
    </recommendedName>
</protein>
<evidence type="ECO:0000256" key="2">
    <source>
        <dbReference type="SAM" id="Phobius"/>
    </source>
</evidence>
<keyword evidence="4" id="KW-1185">Reference proteome</keyword>
<evidence type="ECO:0000313" key="3">
    <source>
        <dbReference type="EMBL" id="CAF0865610.1"/>
    </source>
</evidence>
<dbReference type="EMBL" id="CAJNOC010001446">
    <property type="protein sequence ID" value="CAF0865610.1"/>
    <property type="molecule type" value="Genomic_DNA"/>
</dbReference>
<comment type="caution">
    <text evidence="3">The sequence shown here is derived from an EMBL/GenBank/DDBJ whole genome shotgun (WGS) entry which is preliminary data.</text>
</comment>